<feature type="chain" id="PRO_5025456204" description="Extracellular membrane protein CFEM domain-containing protein" evidence="1">
    <location>
        <begin position="17"/>
        <end position="74"/>
    </location>
</feature>
<organism evidence="2 3">
    <name type="scientific">Byssothecium circinans</name>
    <dbReference type="NCBI Taxonomy" id="147558"/>
    <lineage>
        <taxon>Eukaryota</taxon>
        <taxon>Fungi</taxon>
        <taxon>Dikarya</taxon>
        <taxon>Ascomycota</taxon>
        <taxon>Pezizomycotina</taxon>
        <taxon>Dothideomycetes</taxon>
        <taxon>Pleosporomycetidae</taxon>
        <taxon>Pleosporales</taxon>
        <taxon>Massarineae</taxon>
        <taxon>Massarinaceae</taxon>
        <taxon>Byssothecium</taxon>
    </lineage>
</organism>
<accession>A0A6A5U0H7</accession>
<dbReference type="AlphaFoldDB" id="A0A6A5U0H7"/>
<evidence type="ECO:0008006" key="4">
    <source>
        <dbReference type="Google" id="ProtNLM"/>
    </source>
</evidence>
<name>A0A6A5U0H7_9PLEO</name>
<protein>
    <recommendedName>
        <fullName evidence="4">Extracellular membrane protein CFEM domain-containing protein</fullName>
    </recommendedName>
</protein>
<keyword evidence="1" id="KW-0732">Signal</keyword>
<dbReference type="Proteomes" id="UP000800035">
    <property type="component" value="Unassembled WGS sequence"/>
</dbReference>
<feature type="signal peptide" evidence="1">
    <location>
        <begin position="1"/>
        <end position="16"/>
    </location>
</feature>
<evidence type="ECO:0000313" key="3">
    <source>
        <dbReference type="Proteomes" id="UP000800035"/>
    </source>
</evidence>
<dbReference type="EMBL" id="ML976987">
    <property type="protein sequence ID" value="KAF1958411.1"/>
    <property type="molecule type" value="Genomic_DNA"/>
</dbReference>
<reference evidence="2" key="1">
    <citation type="journal article" date="2020" name="Stud. Mycol.">
        <title>101 Dothideomycetes genomes: a test case for predicting lifestyles and emergence of pathogens.</title>
        <authorList>
            <person name="Haridas S."/>
            <person name="Albert R."/>
            <person name="Binder M."/>
            <person name="Bloem J."/>
            <person name="Labutti K."/>
            <person name="Salamov A."/>
            <person name="Andreopoulos B."/>
            <person name="Baker S."/>
            <person name="Barry K."/>
            <person name="Bills G."/>
            <person name="Bluhm B."/>
            <person name="Cannon C."/>
            <person name="Castanera R."/>
            <person name="Culley D."/>
            <person name="Daum C."/>
            <person name="Ezra D."/>
            <person name="Gonzalez J."/>
            <person name="Henrissat B."/>
            <person name="Kuo A."/>
            <person name="Liang C."/>
            <person name="Lipzen A."/>
            <person name="Lutzoni F."/>
            <person name="Magnuson J."/>
            <person name="Mondo S."/>
            <person name="Nolan M."/>
            <person name="Ohm R."/>
            <person name="Pangilinan J."/>
            <person name="Park H.-J."/>
            <person name="Ramirez L."/>
            <person name="Alfaro M."/>
            <person name="Sun H."/>
            <person name="Tritt A."/>
            <person name="Yoshinaga Y."/>
            <person name="Zwiers L.-H."/>
            <person name="Turgeon B."/>
            <person name="Goodwin S."/>
            <person name="Spatafora J."/>
            <person name="Crous P."/>
            <person name="Grigoriev I."/>
        </authorList>
    </citation>
    <scope>NUCLEOTIDE SEQUENCE</scope>
    <source>
        <strain evidence="2">CBS 675.92</strain>
    </source>
</reference>
<evidence type="ECO:0000313" key="2">
    <source>
        <dbReference type="EMBL" id="KAF1958411.1"/>
    </source>
</evidence>
<keyword evidence="3" id="KW-1185">Reference proteome</keyword>
<sequence length="74" mass="8591">MKSVLVFFVLCVFIAAFPFFESQFCFDECCLGIVSLPYYCNGMVVVRGWMRECSDGMTLRMALMLYWDSCAREL</sequence>
<gene>
    <name evidence="2" type="ORF">CC80DRAFT_30362</name>
</gene>
<proteinExistence type="predicted"/>
<evidence type="ECO:0000256" key="1">
    <source>
        <dbReference type="SAM" id="SignalP"/>
    </source>
</evidence>